<proteinExistence type="inferred from homology"/>
<keyword evidence="3" id="KW-0560">Oxidoreductase</keyword>
<reference evidence="8" key="1">
    <citation type="submission" date="2015-11" db="EMBL/GenBank/DDBJ databases">
        <title>De novo transcriptome assembly of four potential Pierce s Disease insect vectors from Arizona vineyards.</title>
        <authorList>
            <person name="Tassone E.E."/>
        </authorList>
    </citation>
    <scope>NUCLEOTIDE SEQUENCE</scope>
</reference>
<feature type="non-terminal residue" evidence="8">
    <location>
        <position position="1"/>
    </location>
</feature>
<evidence type="ECO:0000256" key="5">
    <source>
        <dbReference type="PIRSR" id="PIRSR000097-2"/>
    </source>
</evidence>
<evidence type="ECO:0000256" key="3">
    <source>
        <dbReference type="ARBA" id="ARBA00023002"/>
    </source>
</evidence>
<accession>A0A1B6KJ96</accession>
<dbReference type="PROSITE" id="PS00798">
    <property type="entry name" value="ALDOKETO_REDUCTASE_1"/>
    <property type="match status" value="1"/>
</dbReference>
<dbReference type="PROSITE" id="PS00062">
    <property type="entry name" value="ALDOKETO_REDUCTASE_2"/>
    <property type="match status" value="1"/>
</dbReference>
<dbReference type="InterPro" id="IPR036812">
    <property type="entry name" value="NAD(P)_OxRdtase_dom_sf"/>
</dbReference>
<dbReference type="EMBL" id="GEBQ01028445">
    <property type="protein sequence ID" value="JAT11532.1"/>
    <property type="molecule type" value="Transcribed_RNA"/>
</dbReference>
<gene>
    <name evidence="8" type="ORF">g.18819</name>
</gene>
<evidence type="ECO:0000313" key="8">
    <source>
        <dbReference type="EMBL" id="JAT11532.1"/>
    </source>
</evidence>
<sequence length="335" mass="37217">NSETLSINLVSTMAKLTVTSVLKSSSGMQMPIFGLGTWQSLDADLEKALHAALESGYRLIDTAALYNNEAVIGKVLSQWLSSGKLKRQDIFITTKLSLQANDASRVKECLQNQLKELQLDYVDLYLIHFPIGLLPSKAINKETTVTTAPEMDMKTDIVAVWKEMEKQVDTGLTKAIGLSNFNIKQIERVLSKARIPPANLQIEMYLYCQGKAVQEFCRKKGITITSYGSLGSPGAPAWITTGVKLNPLQDPVVARIAKSHKKTPGQILLRHFMQLGIAVIPKSTNPDRVHENVKLFDFELTGAEMKELNSLDKGEEGRRFNFASFKSHPEYPFST</sequence>
<evidence type="ECO:0000256" key="6">
    <source>
        <dbReference type="PIRSR" id="PIRSR000097-3"/>
    </source>
</evidence>
<dbReference type="Pfam" id="PF00248">
    <property type="entry name" value="Aldo_ket_red"/>
    <property type="match status" value="1"/>
</dbReference>
<dbReference type="SUPFAM" id="SSF51430">
    <property type="entry name" value="NAD(P)-linked oxidoreductase"/>
    <property type="match status" value="1"/>
</dbReference>
<evidence type="ECO:0000256" key="4">
    <source>
        <dbReference type="PIRSR" id="PIRSR000097-1"/>
    </source>
</evidence>
<dbReference type="GO" id="GO:0016491">
    <property type="term" value="F:oxidoreductase activity"/>
    <property type="evidence" value="ECO:0007669"/>
    <property type="project" value="UniProtKB-KW"/>
</dbReference>
<feature type="domain" description="NADP-dependent oxidoreductase" evidence="7">
    <location>
        <begin position="34"/>
        <end position="312"/>
    </location>
</feature>
<dbReference type="InterPro" id="IPR020471">
    <property type="entry name" value="AKR"/>
</dbReference>
<feature type="binding site" evidence="5">
    <location>
        <position position="128"/>
    </location>
    <ligand>
        <name>substrate</name>
    </ligand>
</feature>
<dbReference type="PANTHER" id="PTHR11732">
    <property type="entry name" value="ALDO/KETO REDUCTASE"/>
    <property type="match status" value="1"/>
</dbReference>
<evidence type="ECO:0000256" key="2">
    <source>
        <dbReference type="ARBA" id="ARBA00022857"/>
    </source>
</evidence>
<organism evidence="8">
    <name type="scientific">Graphocephala atropunctata</name>
    <dbReference type="NCBI Taxonomy" id="36148"/>
    <lineage>
        <taxon>Eukaryota</taxon>
        <taxon>Metazoa</taxon>
        <taxon>Ecdysozoa</taxon>
        <taxon>Arthropoda</taxon>
        <taxon>Hexapoda</taxon>
        <taxon>Insecta</taxon>
        <taxon>Pterygota</taxon>
        <taxon>Neoptera</taxon>
        <taxon>Paraneoptera</taxon>
        <taxon>Hemiptera</taxon>
        <taxon>Auchenorrhyncha</taxon>
        <taxon>Membracoidea</taxon>
        <taxon>Cicadellidae</taxon>
        <taxon>Cicadellinae</taxon>
        <taxon>Cicadellini</taxon>
        <taxon>Graphocephala</taxon>
    </lineage>
</organism>
<dbReference type="AlphaFoldDB" id="A0A1B6KJ96"/>
<dbReference type="InterPro" id="IPR023210">
    <property type="entry name" value="NADP_OxRdtase_dom"/>
</dbReference>
<dbReference type="InterPro" id="IPR018170">
    <property type="entry name" value="Aldo/ket_reductase_CS"/>
</dbReference>
<dbReference type="FunFam" id="3.20.20.100:FF:000006">
    <property type="entry name" value="Aldo-keto reductase family 1 member A1"/>
    <property type="match status" value="1"/>
</dbReference>
<name>A0A1B6KJ96_9HEMI</name>
<dbReference type="PRINTS" id="PR00069">
    <property type="entry name" value="ALDKETRDTASE"/>
</dbReference>
<feature type="active site" description="Proton donor" evidence="4">
    <location>
        <position position="66"/>
    </location>
</feature>
<dbReference type="Gene3D" id="3.20.20.100">
    <property type="entry name" value="NADP-dependent oxidoreductase domain"/>
    <property type="match status" value="1"/>
</dbReference>
<evidence type="ECO:0000256" key="1">
    <source>
        <dbReference type="ARBA" id="ARBA00007905"/>
    </source>
</evidence>
<protein>
    <recommendedName>
        <fullName evidence="7">NADP-dependent oxidoreductase domain-containing protein</fullName>
    </recommendedName>
</protein>
<feature type="site" description="Lowers pKa of active site Tyr" evidence="6">
    <location>
        <position position="95"/>
    </location>
</feature>
<evidence type="ECO:0000259" key="7">
    <source>
        <dbReference type="Pfam" id="PF00248"/>
    </source>
</evidence>
<dbReference type="PIRSF" id="PIRSF000097">
    <property type="entry name" value="AKR"/>
    <property type="match status" value="1"/>
</dbReference>
<comment type="similarity">
    <text evidence="1">Belongs to the aldo/keto reductase family.</text>
</comment>
<keyword evidence="2" id="KW-0521">NADP</keyword>